<evidence type="ECO:0000256" key="3">
    <source>
        <dbReference type="ARBA" id="ARBA00023004"/>
    </source>
</evidence>
<keyword evidence="4" id="KW-0411">Iron-sulfur</keyword>
<reference evidence="8 9" key="1">
    <citation type="submission" date="2015-11" db="EMBL/GenBank/DDBJ databases">
        <title>Draft Genome Sequence of the Strain BR 10303 (Bradyrhizobium sp.) isolated from nodules of Centrolobium paraense.</title>
        <authorList>
            <person name="Zelli J.E."/>
            <person name="Simoes-Araujo J.L."/>
            <person name="Barauna A.C."/>
            <person name="Silva K."/>
        </authorList>
    </citation>
    <scope>NUCLEOTIDE SEQUENCE [LARGE SCALE GENOMIC DNA]</scope>
    <source>
        <strain evidence="8 9">BR 10303</strain>
    </source>
</reference>
<accession>A0A109K2K9</accession>
<dbReference type="GO" id="GO:0046872">
    <property type="term" value="F:metal ion binding"/>
    <property type="evidence" value="ECO:0007669"/>
    <property type="project" value="UniProtKB-KW"/>
</dbReference>
<dbReference type="OrthoDB" id="9800167at2"/>
<dbReference type="CDD" id="cd03528">
    <property type="entry name" value="Rieske_RO_ferredoxin"/>
    <property type="match status" value="1"/>
</dbReference>
<comment type="similarity">
    <text evidence="6">Belongs to the bacterial ring-hydroxylating dioxygenase ferredoxin component family.</text>
</comment>
<proteinExistence type="inferred from homology"/>
<protein>
    <submittedName>
        <fullName evidence="8">Rieske (2Fe-2S) protein</fullName>
    </submittedName>
</protein>
<dbReference type="EMBL" id="LNCU01000030">
    <property type="protein sequence ID" value="KWV59528.1"/>
    <property type="molecule type" value="Genomic_DNA"/>
</dbReference>
<dbReference type="Gene3D" id="2.102.10.10">
    <property type="entry name" value="Rieske [2Fe-2S] iron-sulphur domain"/>
    <property type="match status" value="1"/>
</dbReference>
<evidence type="ECO:0000313" key="8">
    <source>
        <dbReference type="EMBL" id="KWV59528.1"/>
    </source>
</evidence>
<dbReference type="RefSeq" id="WP_066501779.1">
    <property type="nucleotide sequence ID" value="NZ_LNCU01000030.1"/>
</dbReference>
<evidence type="ECO:0000313" key="9">
    <source>
        <dbReference type="Proteomes" id="UP000057737"/>
    </source>
</evidence>
<evidence type="ECO:0000256" key="5">
    <source>
        <dbReference type="ARBA" id="ARBA00034078"/>
    </source>
</evidence>
<dbReference type="Pfam" id="PF00355">
    <property type="entry name" value="Rieske"/>
    <property type="match status" value="1"/>
</dbReference>
<evidence type="ECO:0000256" key="2">
    <source>
        <dbReference type="ARBA" id="ARBA00022723"/>
    </source>
</evidence>
<feature type="domain" description="Rieske" evidence="7">
    <location>
        <begin position="8"/>
        <end position="103"/>
    </location>
</feature>
<sequence>MNTNGTWHAAAAVEDLREGEPLGLEIAGFHVALYRIGKQFYATGNICTHADALLSDGTLDGCEIECPLHMGRFDIRSGEALTSPVEIDIPTYPVRVAGDQLEVCLPP</sequence>
<dbReference type="GO" id="GO:0051537">
    <property type="term" value="F:2 iron, 2 sulfur cluster binding"/>
    <property type="evidence" value="ECO:0007669"/>
    <property type="project" value="UniProtKB-KW"/>
</dbReference>
<keyword evidence="9" id="KW-1185">Reference proteome</keyword>
<evidence type="ECO:0000259" key="7">
    <source>
        <dbReference type="PROSITE" id="PS51296"/>
    </source>
</evidence>
<evidence type="ECO:0000256" key="1">
    <source>
        <dbReference type="ARBA" id="ARBA00022714"/>
    </source>
</evidence>
<dbReference type="InterPro" id="IPR036922">
    <property type="entry name" value="Rieske_2Fe-2S_sf"/>
</dbReference>
<gene>
    <name evidence="8" type="ORF">AS156_31360</name>
</gene>
<keyword evidence="3" id="KW-0408">Iron</keyword>
<keyword evidence="2" id="KW-0479">Metal-binding</keyword>
<evidence type="ECO:0000256" key="4">
    <source>
        <dbReference type="ARBA" id="ARBA00023014"/>
    </source>
</evidence>
<evidence type="ECO:0000256" key="6">
    <source>
        <dbReference type="ARBA" id="ARBA00038001"/>
    </source>
</evidence>
<dbReference type="InterPro" id="IPR017941">
    <property type="entry name" value="Rieske_2Fe-2S"/>
</dbReference>
<dbReference type="AlphaFoldDB" id="A0A109K2K9"/>
<name>A0A109K2K9_9BRAD</name>
<organism evidence="8 9">
    <name type="scientific">Bradyrhizobium macuxiense</name>
    <dbReference type="NCBI Taxonomy" id="1755647"/>
    <lineage>
        <taxon>Bacteria</taxon>
        <taxon>Pseudomonadati</taxon>
        <taxon>Pseudomonadota</taxon>
        <taxon>Alphaproteobacteria</taxon>
        <taxon>Hyphomicrobiales</taxon>
        <taxon>Nitrobacteraceae</taxon>
        <taxon>Bradyrhizobium</taxon>
    </lineage>
</organism>
<dbReference type="SUPFAM" id="SSF50022">
    <property type="entry name" value="ISP domain"/>
    <property type="match status" value="1"/>
</dbReference>
<dbReference type="PROSITE" id="PS51296">
    <property type="entry name" value="RIESKE"/>
    <property type="match status" value="1"/>
</dbReference>
<comment type="cofactor">
    <cofactor evidence="5">
        <name>[2Fe-2S] cluster</name>
        <dbReference type="ChEBI" id="CHEBI:190135"/>
    </cofactor>
</comment>
<dbReference type="PANTHER" id="PTHR21496">
    <property type="entry name" value="FERREDOXIN-RELATED"/>
    <property type="match status" value="1"/>
</dbReference>
<dbReference type="PANTHER" id="PTHR21496:SF0">
    <property type="entry name" value="RIESKE DOMAIN-CONTAINING PROTEIN"/>
    <property type="match status" value="1"/>
</dbReference>
<keyword evidence="1" id="KW-0001">2Fe-2S</keyword>
<dbReference type="Proteomes" id="UP000057737">
    <property type="component" value="Unassembled WGS sequence"/>
</dbReference>
<comment type="caution">
    <text evidence="8">The sequence shown here is derived from an EMBL/GenBank/DDBJ whole genome shotgun (WGS) entry which is preliminary data.</text>
</comment>